<proteinExistence type="predicted"/>
<evidence type="ECO:0000313" key="1">
    <source>
        <dbReference type="EMBL" id="UYQ72661.1"/>
    </source>
</evidence>
<reference evidence="1" key="1">
    <citation type="submission" date="2022-10" db="EMBL/GenBank/DDBJ databases">
        <title>YIM 151497 complete genome.</title>
        <authorList>
            <person name="Chen X."/>
        </authorList>
    </citation>
    <scope>NUCLEOTIDE SEQUENCE</scope>
    <source>
        <strain evidence="1">YIM 151497</strain>
    </source>
</reference>
<sequence length="220" mass="25497">MQLPDKTVDRTLNCTEARFDDVLDYWFGDLQETGMPGESSPQLRRWNGKDPQVDSEIRRRFSQLHEKLARDVEHGWVPHDLRRRLAAVIVLDQFPRNMYRGTARMYETDPLALGLSRASLGDRSVVDLDLFKVMFLFMPLMHSELPADQAAMIDRFFALQAAAASRKLNSKPFFDMALQFATRHFEIIDRFGRFPHRNDMLGRVTTPAEEAFLKEENGSF</sequence>
<dbReference type="InterPro" id="IPR011990">
    <property type="entry name" value="TPR-like_helical_dom_sf"/>
</dbReference>
<dbReference type="RefSeq" id="WP_264226271.1">
    <property type="nucleotide sequence ID" value="NZ_CP107716.1"/>
</dbReference>
<name>A0ABY6IPX5_9HYPH</name>
<dbReference type="InterPro" id="IPR010323">
    <property type="entry name" value="DUF924"/>
</dbReference>
<organism evidence="1 2">
    <name type="scientific">Pelagibacterium flavum</name>
    <dbReference type="NCBI Taxonomy" id="2984530"/>
    <lineage>
        <taxon>Bacteria</taxon>
        <taxon>Pseudomonadati</taxon>
        <taxon>Pseudomonadota</taxon>
        <taxon>Alphaproteobacteria</taxon>
        <taxon>Hyphomicrobiales</taxon>
        <taxon>Devosiaceae</taxon>
        <taxon>Pelagibacterium</taxon>
    </lineage>
</organism>
<dbReference type="Gene3D" id="1.20.58.320">
    <property type="entry name" value="TPR-like"/>
    <property type="match status" value="1"/>
</dbReference>
<gene>
    <name evidence="1" type="ORF">OF122_02440</name>
</gene>
<accession>A0ABY6IPX5</accession>
<protein>
    <submittedName>
        <fullName evidence="1">DUF924 domain-containing protein</fullName>
    </submittedName>
</protein>
<dbReference type="SUPFAM" id="SSF48452">
    <property type="entry name" value="TPR-like"/>
    <property type="match status" value="1"/>
</dbReference>
<dbReference type="Proteomes" id="UP001163882">
    <property type="component" value="Chromosome"/>
</dbReference>
<dbReference type="Pfam" id="PF06041">
    <property type="entry name" value="DUF924"/>
    <property type="match status" value="1"/>
</dbReference>
<evidence type="ECO:0000313" key="2">
    <source>
        <dbReference type="Proteomes" id="UP001163882"/>
    </source>
</evidence>
<keyword evidence="2" id="KW-1185">Reference proteome</keyword>
<dbReference type="Gene3D" id="1.25.40.10">
    <property type="entry name" value="Tetratricopeptide repeat domain"/>
    <property type="match status" value="1"/>
</dbReference>
<dbReference type="EMBL" id="CP107716">
    <property type="protein sequence ID" value="UYQ72661.1"/>
    <property type="molecule type" value="Genomic_DNA"/>
</dbReference>